<dbReference type="EMBL" id="BAABFO010000001">
    <property type="protein sequence ID" value="GAA4321489.1"/>
    <property type="molecule type" value="Genomic_DNA"/>
</dbReference>
<comment type="caution">
    <text evidence="1">The sequence shown here is derived from an EMBL/GenBank/DDBJ whole genome shotgun (WGS) entry which is preliminary data.</text>
</comment>
<organism evidence="1 2">
    <name type="scientific">Pigmentiphaga soli</name>
    <dbReference type="NCBI Taxonomy" id="1007095"/>
    <lineage>
        <taxon>Bacteria</taxon>
        <taxon>Pseudomonadati</taxon>
        <taxon>Pseudomonadota</taxon>
        <taxon>Betaproteobacteria</taxon>
        <taxon>Burkholderiales</taxon>
        <taxon>Alcaligenaceae</taxon>
        <taxon>Pigmentiphaga</taxon>
    </lineage>
</organism>
<dbReference type="Proteomes" id="UP001501671">
    <property type="component" value="Unassembled WGS sequence"/>
</dbReference>
<gene>
    <name evidence="1" type="ORF">GCM10023144_00770</name>
</gene>
<evidence type="ECO:0000313" key="2">
    <source>
        <dbReference type="Proteomes" id="UP001501671"/>
    </source>
</evidence>
<sequence>MQPARKKTFHGVTIGILMVKTTFERLPGDVGHAGTWDFPVQFRIVEEATPERMMALDSIDLVGAFTRAGLELAAGGVDGIATTCGFLALYQDRLAAALPVPVATSALLQAPMVSRLLPRGRRVGIMTFSRENLSAAHLAAVGVPADTPVVGMPADSAFRRSIKGEPVPAPVAVQRAEVLAAAGRLMREHPDVGAIVSECANLTPFSDDISRAFGVPVYDAVTLIEWFHAGLKPRAYLPPD</sequence>
<reference evidence="2" key="1">
    <citation type="journal article" date="2019" name="Int. J. Syst. Evol. Microbiol.">
        <title>The Global Catalogue of Microorganisms (GCM) 10K type strain sequencing project: providing services to taxonomists for standard genome sequencing and annotation.</title>
        <authorList>
            <consortium name="The Broad Institute Genomics Platform"/>
            <consortium name="The Broad Institute Genome Sequencing Center for Infectious Disease"/>
            <person name="Wu L."/>
            <person name="Ma J."/>
        </authorList>
    </citation>
    <scope>NUCLEOTIDE SEQUENCE [LARGE SCALE GENOMIC DNA]</scope>
    <source>
        <strain evidence="2">JCM 17666</strain>
    </source>
</reference>
<evidence type="ECO:0000313" key="1">
    <source>
        <dbReference type="EMBL" id="GAA4321489.1"/>
    </source>
</evidence>
<name>A0ABP8GCL4_9BURK</name>
<dbReference type="NCBIfam" id="NF005679">
    <property type="entry name" value="PRK07475.1"/>
    <property type="match status" value="1"/>
</dbReference>
<proteinExistence type="predicted"/>
<accession>A0ABP8GCL4</accession>
<dbReference type="InterPro" id="IPR015942">
    <property type="entry name" value="Asp/Glu/hydantoin_racemase"/>
</dbReference>
<dbReference type="RefSeq" id="WP_345245170.1">
    <property type="nucleotide sequence ID" value="NZ_BAABFO010000001.1"/>
</dbReference>
<dbReference type="Pfam" id="PF01177">
    <property type="entry name" value="Asp_Glu_race"/>
    <property type="match status" value="1"/>
</dbReference>
<keyword evidence="2" id="KW-1185">Reference proteome</keyword>
<protein>
    <submittedName>
        <fullName evidence="1">Aspartate/glutamate racemase family protein</fullName>
    </submittedName>
</protein>